<dbReference type="GO" id="GO:0016747">
    <property type="term" value="F:acyltransferase activity, transferring groups other than amino-acyl groups"/>
    <property type="evidence" value="ECO:0007669"/>
    <property type="project" value="InterPro"/>
</dbReference>
<protein>
    <submittedName>
        <fullName evidence="2">GNAT family N-acetyltransferase</fullName>
    </submittedName>
</protein>
<evidence type="ECO:0000313" key="3">
    <source>
        <dbReference type="Proteomes" id="UP000272528"/>
    </source>
</evidence>
<dbReference type="CDD" id="cd04301">
    <property type="entry name" value="NAT_SF"/>
    <property type="match status" value="1"/>
</dbReference>
<dbReference type="Proteomes" id="UP000272528">
    <property type="component" value="Chromosome"/>
</dbReference>
<dbReference type="InterPro" id="IPR016181">
    <property type="entry name" value="Acyl_CoA_acyltransferase"/>
</dbReference>
<dbReference type="RefSeq" id="WP_126017481.1">
    <property type="nucleotide sequence ID" value="NZ_CP034437.1"/>
</dbReference>
<evidence type="ECO:0000313" key="2">
    <source>
        <dbReference type="EMBL" id="AZN41775.1"/>
    </source>
</evidence>
<gene>
    <name evidence="2" type="ORF">EJC50_20440</name>
</gene>
<organism evidence="2 3">
    <name type="scientific">Paenibacillus albus</name>
    <dbReference type="NCBI Taxonomy" id="2495582"/>
    <lineage>
        <taxon>Bacteria</taxon>
        <taxon>Bacillati</taxon>
        <taxon>Bacillota</taxon>
        <taxon>Bacilli</taxon>
        <taxon>Bacillales</taxon>
        <taxon>Paenibacillaceae</taxon>
        <taxon>Paenibacillus</taxon>
    </lineage>
</organism>
<proteinExistence type="predicted"/>
<keyword evidence="3" id="KW-1185">Reference proteome</keyword>
<dbReference type="Gene3D" id="3.40.630.30">
    <property type="match status" value="1"/>
</dbReference>
<dbReference type="PROSITE" id="PS51186">
    <property type="entry name" value="GNAT"/>
    <property type="match status" value="1"/>
</dbReference>
<dbReference type="Pfam" id="PF00583">
    <property type="entry name" value="Acetyltransf_1"/>
    <property type="match status" value="1"/>
</dbReference>
<reference evidence="3" key="1">
    <citation type="submission" date="2018-12" db="EMBL/GenBank/DDBJ databases">
        <title>Genome sequence of Peanibacillus sp.</title>
        <authorList>
            <person name="Subramani G."/>
            <person name="Srinivasan S."/>
            <person name="Kim M.K."/>
        </authorList>
    </citation>
    <scope>NUCLEOTIDE SEQUENCE [LARGE SCALE GENOMIC DNA]</scope>
    <source>
        <strain evidence="3">18JY67-1</strain>
    </source>
</reference>
<accession>A0A3Q8X6T5</accession>
<evidence type="ECO:0000259" key="1">
    <source>
        <dbReference type="PROSITE" id="PS51186"/>
    </source>
</evidence>
<feature type="domain" description="N-acetyltransferase" evidence="1">
    <location>
        <begin position="3"/>
        <end position="178"/>
    </location>
</feature>
<dbReference type="KEGG" id="palb:EJC50_20440"/>
<dbReference type="InterPro" id="IPR000182">
    <property type="entry name" value="GNAT_dom"/>
</dbReference>
<sequence>MEKEIRLVQLTDYERAHAFQCEYLDRESFEDFVQRVESAPDFYFVTVDGSEVVGVCYGSPSKKQESVLNLNGIAVNLDHSKNYARVGLGTNMLHTFEIAAKNSSYSTIGVGSAEDPKVEAFYLKNRFKPTELVVIGSNYEQIERIGVADYESGLLRREELRRKYNPREVIFILEKNLG</sequence>
<keyword evidence="2" id="KW-0808">Transferase</keyword>
<name>A0A3Q8X6T5_9BACL</name>
<dbReference type="OrthoDB" id="2596764at2"/>
<dbReference type="EMBL" id="CP034437">
    <property type="protein sequence ID" value="AZN41775.1"/>
    <property type="molecule type" value="Genomic_DNA"/>
</dbReference>
<dbReference type="SUPFAM" id="SSF55729">
    <property type="entry name" value="Acyl-CoA N-acyltransferases (Nat)"/>
    <property type="match status" value="1"/>
</dbReference>
<dbReference type="AlphaFoldDB" id="A0A3Q8X6T5"/>